<evidence type="ECO:0000256" key="4">
    <source>
        <dbReference type="ARBA" id="ARBA00022454"/>
    </source>
</evidence>
<dbReference type="InterPro" id="IPR019406">
    <property type="entry name" value="APLF_PBZ"/>
</dbReference>
<reference evidence="8" key="1">
    <citation type="submission" date="2020-11" db="EMBL/GenBank/DDBJ databases">
        <authorList>
            <person name="Whiteford S."/>
        </authorList>
    </citation>
    <scope>NUCLEOTIDE SEQUENCE</scope>
</reference>
<dbReference type="PANTHER" id="PTHR13386:SF1">
    <property type="entry name" value="HISTONE PARYLATION FACTOR 1"/>
    <property type="match status" value="1"/>
</dbReference>
<feature type="region of interest" description="Disordered" evidence="6">
    <location>
        <begin position="28"/>
        <end position="93"/>
    </location>
</feature>
<evidence type="ECO:0000313" key="8">
    <source>
        <dbReference type="EMBL" id="CAG9091457.1"/>
    </source>
</evidence>
<dbReference type="AlphaFoldDB" id="A0A8S4CZZ0"/>
<evidence type="ECO:0000313" key="9">
    <source>
        <dbReference type="Proteomes" id="UP000653454"/>
    </source>
</evidence>
<dbReference type="PANTHER" id="PTHR13386">
    <property type="entry name" value="HISTONE PARYLATION FACTOR 1"/>
    <property type="match status" value="1"/>
</dbReference>
<feature type="compositionally biased region" description="Polar residues" evidence="6">
    <location>
        <begin position="65"/>
        <end position="93"/>
    </location>
</feature>
<dbReference type="InterPro" id="IPR019361">
    <property type="entry name" value="HPF1"/>
</dbReference>
<proteinExistence type="inferred from homology"/>
<evidence type="ECO:0000256" key="5">
    <source>
        <dbReference type="ARBA" id="ARBA00023242"/>
    </source>
</evidence>
<sequence length="416" mass="47048">MSTEWKDYVKDPRTICKYGVNCYQKNSDHLSKFKHPPHKTKRHKVEIEGHTVKRPKIVANDNEEAATSQTEVSGDTVEPSDTASATASPRDALSSTHQHNLIKLPDNLTYHNNCDENLMRKLFLVDMPGDFYKFFECLQSENSFETLLSTVNLQLIGPFDLLLGKLPIVDPDLYLIHWRFFFDPPEFQAILKSKNASQFHIGYFRDAPDELPVFVASNDSAKDCHITPIAKNIFGAVYLHLQTEKKKSPFTAMACQKMMDKVAKWAKTSNYCLEEFTMKNRQPKIVTKTLHGAGIVVPYNKKTQIGYRKLVETDGKIKSMFAKLESATSQSEKDKILSELQPVITYASIAVDECDFGTGLEIGINLFCSGLPELEPSALSSLVSTYSLLKRDAFSKIIQAHLKYRRKGANMSIMEN</sequence>
<dbReference type="GO" id="GO:0072572">
    <property type="term" value="F:poly-ADP-D-ribose binding"/>
    <property type="evidence" value="ECO:0007669"/>
    <property type="project" value="TreeGrafter"/>
</dbReference>
<keyword evidence="5" id="KW-0539">Nucleus</keyword>
<evidence type="ECO:0000256" key="6">
    <source>
        <dbReference type="SAM" id="MobiDB-lite"/>
    </source>
</evidence>
<dbReference type="EMBL" id="CAJHNJ030000002">
    <property type="protein sequence ID" value="CAG9091457.1"/>
    <property type="molecule type" value="Genomic_DNA"/>
</dbReference>
<dbReference type="GO" id="GO:0005634">
    <property type="term" value="C:nucleus"/>
    <property type="evidence" value="ECO:0007669"/>
    <property type="project" value="UniProtKB-SubCell"/>
</dbReference>
<evidence type="ECO:0000256" key="2">
    <source>
        <dbReference type="ARBA" id="ARBA00004286"/>
    </source>
</evidence>
<evidence type="ECO:0000256" key="3">
    <source>
        <dbReference type="ARBA" id="ARBA00010803"/>
    </source>
</evidence>
<evidence type="ECO:0000259" key="7">
    <source>
        <dbReference type="Pfam" id="PF10283"/>
    </source>
</evidence>
<comment type="caution">
    <text evidence="8">The sequence shown here is derived from an EMBL/GenBank/DDBJ whole genome shotgun (WGS) entry which is preliminary data.</text>
</comment>
<dbReference type="GO" id="GO:0006974">
    <property type="term" value="P:DNA damage response"/>
    <property type="evidence" value="ECO:0007669"/>
    <property type="project" value="InterPro"/>
</dbReference>
<dbReference type="Pfam" id="PF10283">
    <property type="entry name" value="zf-CCHH"/>
    <property type="match status" value="1"/>
</dbReference>
<feature type="compositionally biased region" description="Basic residues" evidence="6">
    <location>
        <begin position="32"/>
        <end position="44"/>
    </location>
</feature>
<dbReference type="GO" id="GO:0042393">
    <property type="term" value="F:histone binding"/>
    <property type="evidence" value="ECO:0007669"/>
    <property type="project" value="InterPro"/>
</dbReference>
<dbReference type="Proteomes" id="UP000653454">
    <property type="component" value="Unassembled WGS sequence"/>
</dbReference>
<keyword evidence="4" id="KW-0158">Chromosome</keyword>
<dbReference type="GO" id="GO:0005694">
    <property type="term" value="C:chromosome"/>
    <property type="evidence" value="ECO:0007669"/>
    <property type="project" value="UniProtKB-SubCell"/>
</dbReference>
<evidence type="ECO:0000256" key="1">
    <source>
        <dbReference type="ARBA" id="ARBA00004123"/>
    </source>
</evidence>
<name>A0A8S4CZZ0_PLUXY</name>
<accession>A0A8S4CZZ0</accession>
<comment type="similarity">
    <text evidence="3">Belongs to the HPF1 family.</text>
</comment>
<comment type="subcellular location">
    <subcellularLocation>
        <location evidence="2">Chromosome</location>
    </subcellularLocation>
    <subcellularLocation>
        <location evidence="1">Nucleus</location>
    </subcellularLocation>
</comment>
<protein>
    <submittedName>
        <fullName evidence="8">(diamondback moth) hypothetical protein</fullName>
    </submittedName>
</protein>
<dbReference type="Pfam" id="PF10228">
    <property type="entry name" value="HPF1"/>
    <property type="match status" value="1"/>
</dbReference>
<feature type="domain" description="PBZ-type" evidence="7">
    <location>
        <begin position="13"/>
        <end position="37"/>
    </location>
</feature>
<gene>
    <name evidence="8" type="ORF">PLXY2_LOCUS818</name>
</gene>
<organism evidence="8 9">
    <name type="scientific">Plutella xylostella</name>
    <name type="common">Diamondback moth</name>
    <name type="synonym">Plutella maculipennis</name>
    <dbReference type="NCBI Taxonomy" id="51655"/>
    <lineage>
        <taxon>Eukaryota</taxon>
        <taxon>Metazoa</taxon>
        <taxon>Ecdysozoa</taxon>
        <taxon>Arthropoda</taxon>
        <taxon>Hexapoda</taxon>
        <taxon>Insecta</taxon>
        <taxon>Pterygota</taxon>
        <taxon>Neoptera</taxon>
        <taxon>Endopterygota</taxon>
        <taxon>Lepidoptera</taxon>
        <taxon>Glossata</taxon>
        <taxon>Ditrysia</taxon>
        <taxon>Yponomeutoidea</taxon>
        <taxon>Plutellidae</taxon>
        <taxon>Plutella</taxon>
    </lineage>
</organism>
<keyword evidence="9" id="KW-1185">Reference proteome</keyword>